<name>A0ABN3C0M5_9ACTN</name>
<evidence type="ECO:0000313" key="1">
    <source>
        <dbReference type="EMBL" id="GAA2202761.1"/>
    </source>
</evidence>
<accession>A0ABN3C0M5</accession>
<keyword evidence="2" id="KW-1185">Reference proteome</keyword>
<proteinExistence type="predicted"/>
<organism evidence="1 2">
    <name type="scientific">Streptomyces bangladeshensis</name>
    <dbReference type="NCBI Taxonomy" id="295352"/>
    <lineage>
        <taxon>Bacteria</taxon>
        <taxon>Bacillati</taxon>
        <taxon>Actinomycetota</taxon>
        <taxon>Actinomycetes</taxon>
        <taxon>Kitasatosporales</taxon>
        <taxon>Streptomycetaceae</taxon>
        <taxon>Streptomyces</taxon>
    </lineage>
</organism>
<reference evidence="1 2" key="1">
    <citation type="journal article" date="2019" name="Int. J. Syst. Evol. Microbiol.">
        <title>The Global Catalogue of Microorganisms (GCM) 10K type strain sequencing project: providing services to taxonomists for standard genome sequencing and annotation.</title>
        <authorList>
            <consortium name="The Broad Institute Genomics Platform"/>
            <consortium name="The Broad Institute Genome Sequencing Center for Infectious Disease"/>
            <person name="Wu L."/>
            <person name="Ma J."/>
        </authorList>
    </citation>
    <scope>NUCLEOTIDE SEQUENCE [LARGE SCALE GENOMIC DNA]</scope>
    <source>
        <strain evidence="1 2">JCM 14924</strain>
    </source>
</reference>
<evidence type="ECO:0000313" key="2">
    <source>
        <dbReference type="Proteomes" id="UP001501391"/>
    </source>
</evidence>
<dbReference type="EMBL" id="BAAAOQ010000025">
    <property type="protein sequence ID" value="GAA2202761.1"/>
    <property type="molecule type" value="Genomic_DNA"/>
</dbReference>
<gene>
    <name evidence="1" type="ORF">GCM10009787_63010</name>
</gene>
<comment type="caution">
    <text evidence="1">The sequence shown here is derived from an EMBL/GenBank/DDBJ whole genome shotgun (WGS) entry which is preliminary data.</text>
</comment>
<dbReference type="Proteomes" id="UP001501391">
    <property type="component" value="Unassembled WGS sequence"/>
</dbReference>
<protein>
    <submittedName>
        <fullName evidence="1">Uncharacterized protein</fullName>
    </submittedName>
</protein>
<sequence>MRLIIMAVLRSARRKGVSPSSDRCRATGGGAAPRGVVQRALRTILPLRAVSCIRAAGSRGGTGNTRGLRAYGGASVDAGHIPSTGRGYDALSGESSRAGGVRAAAYARLPGERPAPRVRARLQCRRQRL</sequence>